<evidence type="ECO:0000256" key="4">
    <source>
        <dbReference type="ARBA" id="ARBA00023163"/>
    </source>
</evidence>
<gene>
    <name evidence="6" type="ORF">LKD81_08155</name>
</gene>
<comment type="caution">
    <text evidence="6">The sequence shown here is derived from an EMBL/GenBank/DDBJ whole genome shotgun (WGS) entry which is preliminary data.</text>
</comment>
<sequence>MDTHRLKIFLNLLETGNCSETAEQLFTTQSTVSKQIQSLEKELEIRLFDRSRRSLVPTPAAEQIREDAKKIIETEEHMKHQVRELADDRSRELRICAIPVLSQYKVSGIFRDFQKAFPDVSIRMTETENKLLEEQLKSHSCDLIFTRLLDDEDTSLDIITMDTDALAAILPCSHPLSQRSEIGIEELKEESFLLLDEKTGLLNCVKNLCRESGFSPKITYKGVRIDTILDMIANDLGVSILMNHSVDCSRQPGIVKIPLKKTCTSRLIFARNHNSHYRPEEKNFWNYLTQRFIRESNTSLENQN</sequence>
<keyword evidence="4" id="KW-0804">Transcription</keyword>
<keyword evidence="7" id="KW-1185">Reference proteome</keyword>
<dbReference type="FunFam" id="1.10.10.10:FF:000001">
    <property type="entry name" value="LysR family transcriptional regulator"/>
    <property type="match status" value="1"/>
</dbReference>
<dbReference type="GO" id="GO:0003700">
    <property type="term" value="F:DNA-binding transcription factor activity"/>
    <property type="evidence" value="ECO:0007669"/>
    <property type="project" value="InterPro"/>
</dbReference>
<dbReference type="SUPFAM" id="SSF53850">
    <property type="entry name" value="Periplasmic binding protein-like II"/>
    <property type="match status" value="1"/>
</dbReference>
<protein>
    <submittedName>
        <fullName evidence="6">LysR family transcriptional regulator</fullName>
    </submittedName>
</protein>
<accession>A0AAE3EA29</accession>
<dbReference type="Pfam" id="PF00126">
    <property type="entry name" value="HTH_1"/>
    <property type="match status" value="1"/>
</dbReference>
<comment type="similarity">
    <text evidence="1">Belongs to the LysR transcriptional regulatory family.</text>
</comment>
<dbReference type="SUPFAM" id="SSF46785">
    <property type="entry name" value="Winged helix' DNA-binding domain"/>
    <property type="match status" value="1"/>
</dbReference>
<dbReference type="Proteomes" id="UP001198182">
    <property type="component" value="Unassembled WGS sequence"/>
</dbReference>
<dbReference type="InterPro" id="IPR000847">
    <property type="entry name" value="LysR_HTH_N"/>
</dbReference>
<organism evidence="6 7">
    <name type="scientific">Hominifimenecus microfluidus</name>
    <dbReference type="NCBI Taxonomy" id="2885348"/>
    <lineage>
        <taxon>Bacteria</taxon>
        <taxon>Bacillati</taxon>
        <taxon>Bacillota</taxon>
        <taxon>Clostridia</taxon>
        <taxon>Lachnospirales</taxon>
        <taxon>Lachnospiraceae</taxon>
        <taxon>Hominifimenecus</taxon>
    </lineage>
</organism>
<evidence type="ECO:0000259" key="5">
    <source>
        <dbReference type="PROSITE" id="PS50931"/>
    </source>
</evidence>
<keyword evidence="2" id="KW-0805">Transcription regulation</keyword>
<dbReference type="RefSeq" id="WP_308453505.1">
    <property type="nucleotide sequence ID" value="NZ_JAJEQR010000020.1"/>
</dbReference>
<dbReference type="AlphaFoldDB" id="A0AAE3EA29"/>
<evidence type="ECO:0000256" key="1">
    <source>
        <dbReference type="ARBA" id="ARBA00009437"/>
    </source>
</evidence>
<dbReference type="GO" id="GO:0003677">
    <property type="term" value="F:DNA binding"/>
    <property type="evidence" value="ECO:0007669"/>
    <property type="project" value="UniProtKB-KW"/>
</dbReference>
<evidence type="ECO:0000256" key="2">
    <source>
        <dbReference type="ARBA" id="ARBA00023015"/>
    </source>
</evidence>
<dbReference type="Pfam" id="PF03466">
    <property type="entry name" value="LysR_substrate"/>
    <property type="match status" value="1"/>
</dbReference>
<dbReference type="CDD" id="cd05466">
    <property type="entry name" value="PBP2_LTTR_substrate"/>
    <property type="match status" value="1"/>
</dbReference>
<dbReference type="PANTHER" id="PTHR30346">
    <property type="entry name" value="TRANSCRIPTIONAL DUAL REGULATOR HCAR-RELATED"/>
    <property type="match status" value="1"/>
</dbReference>
<dbReference type="InterPro" id="IPR005119">
    <property type="entry name" value="LysR_subst-bd"/>
</dbReference>
<dbReference type="PANTHER" id="PTHR30346:SF9">
    <property type="entry name" value="LYSR FAMILY TRANSCRIPTIONAL REGULATOR"/>
    <property type="match status" value="1"/>
</dbReference>
<dbReference type="InterPro" id="IPR036388">
    <property type="entry name" value="WH-like_DNA-bd_sf"/>
</dbReference>
<reference evidence="6" key="1">
    <citation type="submission" date="2021-10" db="EMBL/GenBank/DDBJ databases">
        <title>Anaerobic single-cell dispensing facilitates the cultivation of human gut bacteria.</title>
        <authorList>
            <person name="Afrizal A."/>
        </authorList>
    </citation>
    <scope>NUCLEOTIDE SEQUENCE</scope>
    <source>
        <strain evidence="6">CLA-AA-H215</strain>
    </source>
</reference>
<feature type="domain" description="HTH lysR-type" evidence="5">
    <location>
        <begin position="1"/>
        <end position="58"/>
    </location>
</feature>
<dbReference type="PROSITE" id="PS50931">
    <property type="entry name" value="HTH_LYSR"/>
    <property type="match status" value="1"/>
</dbReference>
<evidence type="ECO:0000256" key="3">
    <source>
        <dbReference type="ARBA" id="ARBA00023125"/>
    </source>
</evidence>
<evidence type="ECO:0000313" key="6">
    <source>
        <dbReference type="EMBL" id="MCC2230969.1"/>
    </source>
</evidence>
<dbReference type="EMBL" id="JAJEQR010000020">
    <property type="protein sequence ID" value="MCC2230969.1"/>
    <property type="molecule type" value="Genomic_DNA"/>
</dbReference>
<dbReference type="GO" id="GO:0032993">
    <property type="term" value="C:protein-DNA complex"/>
    <property type="evidence" value="ECO:0007669"/>
    <property type="project" value="TreeGrafter"/>
</dbReference>
<dbReference type="Gene3D" id="3.40.190.290">
    <property type="match status" value="1"/>
</dbReference>
<dbReference type="Gene3D" id="1.10.10.10">
    <property type="entry name" value="Winged helix-like DNA-binding domain superfamily/Winged helix DNA-binding domain"/>
    <property type="match status" value="1"/>
</dbReference>
<dbReference type="InterPro" id="IPR036390">
    <property type="entry name" value="WH_DNA-bd_sf"/>
</dbReference>
<keyword evidence="3" id="KW-0238">DNA-binding</keyword>
<proteinExistence type="inferred from homology"/>
<dbReference type="PRINTS" id="PR00039">
    <property type="entry name" value="HTHLYSR"/>
</dbReference>
<name>A0AAE3EA29_9FIRM</name>
<evidence type="ECO:0000313" key="7">
    <source>
        <dbReference type="Proteomes" id="UP001198182"/>
    </source>
</evidence>